<comment type="caution">
    <text evidence="2">The sequence shown here is derived from an EMBL/GenBank/DDBJ whole genome shotgun (WGS) entry which is preliminary data.</text>
</comment>
<keyword evidence="3" id="KW-1185">Reference proteome</keyword>
<evidence type="ECO:0000259" key="1">
    <source>
        <dbReference type="PROSITE" id="PS51186"/>
    </source>
</evidence>
<reference evidence="2" key="1">
    <citation type="submission" date="2022-01" db="EMBL/GenBank/DDBJ databases">
        <authorList>
            <person name="Jo J.-H."/>
            <person name="Im W.-T."/>
        </authorList>
    </citation>
    <scope>NUCLEOTIDE SEQUENCE</scope>
    <source>
        <strain evidence="2">G124</strain>
    </source>
</reference>
<dbReference type="EMBL" id="JAKFGM010000001">
    <property type="protein sequence ID" value="MCF2514225.1"/>
    <property type="molecule type" value="Genomic_DNA"/>
</dbReference>
<organism evidence="2 3">
    <name type="scientific">Sphingomonas cremea</name>
    <dbReference type="NCBI Taxonomy" id="2904799"/>
    <lineage>
        <taxon>Bacteria</taxon>
        <taxon>Pseudomonadati</taxon>
        <taxon>Pseudomonadota</taxon>
        <taxon>Alphaproteobacteria</taxon>
        <taxon>Sphingomonadales</taxon>
        <taxon>Sphingomonadaceae</taxon>
        <taxon>Sphingomonas</taxon>
    </lineage>
</organism>
<accession>A0A9X1TWM4</accession>
<feature type="domain" description="N-acetyltransferase" evidence="1">
    <location>
        <begin position="1"/>
        <end position="147"/>
    </location>
</feature>
<dbReference type="InterPro" id="IPR016181">
    <property type="entry name" value="Acyl_CoA_acyltransferase"/>
</dbReference>
<protein>
    <submittedName>
        <fullName evidence="2">GNAT family N-acetyltransferase</fullName>
    </submittedName>
</protein>
<dbReference type="Pfam" id="PF13302">
    <property type="entry name" value="Acetyltransf_3"/>
    <property type="match status" value="1"/>
</dbReference>
<dbReference type="InterPro" id="IPR051531">
    <property type="entry name" value="N-acetyltransferase"/>
</dbReference>
<proteinExistence type="predicted"/>
<evidence type="ECO:0000313" key="3">
    <source>
        <dbReference type="Proteomes" id="UP001139410"/>
    </source>
</evidence>
<dbReference type="InterPro" id="IPR000182">
    <property type="entry name" value="GNAT_dom"/>
</dbReference>
<dbReference type="PANTHER" id="PTHR43792:SF1">
    <property type="entry name" value="N-ACETYLTRANSFERASE DOMAIN-CONTAINING PROTEIN"/>
    <property type="match status" value="1"/>
</dbReference>
<evidence type="ECO:0000313" key="2">
    <source>
        <dbReference type="EMBL" id="MCF2514225.1"/>
    </source>
</evidence>
<dbReference type="Proteomes" id="UP001139410">
    <property type="component" value="Unassembled WGS sequence"/>
</dbReference>
<sequence>MQHPDVHRHFGPEPMGQEECWRRLLAAVGGWQINGFGTWAIQRKSDGKLVGNAGLFTAWRALDPEFGDEPEMGWIFSHEVHGQGMAGETCRAVLEWAEATLAPTPIWAIIAPANAPSLRLAERLGFEQLHETDYDGDPTIVLRRPAWD</sequence>
<dbReference type="PROSITE" id="PS51186">
    <property type="entry name" value="GNAT"/>
    <property type="match status" value="1"/>
</dbReference>
<dbReference type="Gene3D" id="3.40.630.30">
    <property type="match status" value="1"/>
</dbReference>
<dbReference type="GO" id="GO:0016747">
    <property type="term" value="F:acyltransferase activity, transferring groups other than amino-acyl groups"/>
    <property type="evidence" value="ECO:0007669"/>
    <property type="project" value="InterPro"/>
</dbReference>
<gene>
    <name evidence="2" type="ORF">LVY65_03965</name>
</gene>
<dbReference type="PANTHER" id="PTHR43792">
    <property type="entry name" value="GNAT FAMILY, PUTATIVE (AFU_ORTHOLOGUE AFUA_3G00765)-RELATED-RELATED"/>
    <property type="match status" value="1"/>
</dbReference>
<dbReference type="SUPFAM" id="SSF55729">
    <property type="entry name" value="Acyl-CoA N-acyltransferases (Nat)"/>
    <property type="match status" value="1"/>
</dbReference>
<dbReference type="AlphaFoldDB" id="A0A9X1TWM4"/>
<name>A0A9X1TWM4_9SPHN</name>